<protein>
    <submittedName>
        <fullName evidence="1">Uncharacterized protein</fullName>
    </submittedName>
</protein>
<dbReference type="Proteomes" id="UP001476247">
    <property type="component" value="Unassembled WGS sequence"/>
</dbReference>
<reference evidence="1 2" key="1">
    <citation type="submission" date="2024-04" db="EMBL/GenBank/DDBJ databases">
        <title>genome sequences of Mucor flavus KT1a and Helicostylum pulchrum KT1b strains isolation_sourced from the surface of a dry-aged beef.</title>
        <authorList>
            <person name="Toyotome T."/>
            <person name="Hosono M."/>
            <person name="Torimaru M."/>
            <person name="Fukuda K."/>
            <person name="Mikami N."/>
        </authorList>
    </citation>
    <scope>NUCLEOTIDE SEQUENCE [LARGE SCALE GENOMIC DNA]</scope>
    <source>
        <strain evidence="1 2">KT1b</strain>
    </source>
</reference>
<proteinExistence type="predicted"/>
<name>A0ABP9Y3S9_9FUNG</name>
<dbReference type="EMBL" id="BAABUJ010000017">
    <property type="protein sequence ID" value="GAA5800977.1"/>
    <property type="molecule type" value="Genomic_DNA"/>
</dbReference>
<accession>A0ABP9Y3S9</accession>
<evidence type="ECO:0000313" key="1">
    <source>
        <dbReference type="EMBL" id="GAA5800977.1"/>
    </source>
</evidence>
<keyword evidence="2" id="KW-1185">Reference proteome</keyword>
<gene>
    <name evidence="1" type="ORF">HPULCUR_006417</name>
</gene>
<evidence type="ECO:0000313" key="2">
    <source>
        <dbReference type="Proteomes" id="UP001476247"/>
    </source>
</evidence>
<organism evidence="1 2">
    <name type="scientific">Helicostylum pulchrum</name>
    <dbReference type="NCBI Taxonomy" id="562976"/>
    <lineage>
        <taxon>Eukaryota</taxon>
        <taxon>Fungi</taxon>
        <taxon>Fungi incertae sedis</taxon>
        <taxon>Mucoromycota</taxon>
        <taxon>Mucoromycotina</taxon>
        <taxon>Mucoromycetes</taxon>
        <taxon>Mucorales</taxon>
        <taxon>Mucorineae</taxon>
        <taxon>Mucoraceae</taxon>
        <taxon>Helicostylum</taxon>
    </lineage>
</organism>
<comment type="caution">
    <text evidence="1">The sequence shown here is derived from an EMBL/GenBank/DDBJ whole genome shotgun (WGS) entry which is preliminary data.</text>
</comment>
<sequence>MSNGHSLPYDVLELVFRYLKLYSHPERYRKTQPKDIATFCTFLKSLTTEGLNFRDVWKVIKDGRLKGNFTMLQDIPSIPTLALLESILDYNEAAFTLQQTLRKLLLKANRRTFQTLILFFLKFGFDNRHMKRFPSVTEINIHNNTFRPDEDQTVTEFDVHISPQVRQLFIMQPYCLYKIYLYAMKAFPNFKRKSYNGVECSPMPTKEAVPFLEYLVCVPELSVDPSVLKIRMNISYSDKQFPGQHLLYVDTCPRVKGKKFIEATGESDVRLALPRIGLIEKSGKYLEYLGIDMGFGFDEINPLSQKQNPDVTLPSILQKCPHLLGIKISSTALNLFGSDLEKTPKSVDILDYLTIYGEMISETVLNLLGSDPEKSVEICDYLTLYDVLISRVF</sequence>